<gene>
    <name evidence="2" type="ORF">BJ991_001037</name>
</gene>
<keyword evidence="3" id="KW-1185">Reference proteome</keyword>
<feature type="region of interest" description="Disordered" evidence="1">
    <location>
        <begin position="1"/>
        <end position="31"/>
    </location>
</feature>
<evidence type="ECO:0000256" key="1">
    <source>
        <dbReference type="SAM" id="MobiDB-lite"/>
    </source>
</evidence>
<evidence type="ECO:0000313" key="3">
    <source>
        <dbReference type="Proteomes" id="UP000576969"/>
    </source>
</evidence>
<feature type="compositionally biased region" description="Basic and acidic residues" evidence="1">
    <location>
        <begin position="1"/>
        <end position="10"/>
    </location>
</feature>
<accession>A0A7Y9GM39</accession>
<dbReference type="Proteomes" id="UP000576969">
    <property type="component" value="Unassembled WGS sequence"/>
</dbReference>
<comment type="caution">
    <text evidence="2">The sequence shown here is derived from an EMBL/GenBank/DDBJ whole genome shotgun (WGS) entry which is preliminary data.</text>
</comment>
<protein>
    <submittedName>
        <fullName evidence="2">Non-canonical (House-cleaning) NTP pyrophosphatase</fullName>
    </submittedName>
</protein>
<evidence type="ECO:0000313" key="2">
    <source>
        <dbReference type="EMBL" id="NYE19009.1"/>
    </source>
</evidence>
<proteinExistence type="predicted"/>
<dbReference type="EMBL" id="JACCBV010000001">
    <property type="protein sequence ID" value="NYE19009.1"/>
    <property type="molecule type" value="Genomic_DNA"/>
</dbReference>
<sequence>MTTTRRDAKARSNQAFDSAANAWGIEAGITP</sequence>
<dbReference type="AlphaFoldDB" id="A0A7Y9GM39"/>
<reference evidence="2 3" key="1">
    <citation type="submission" date="2020-07" db="EMBL/GenBank/DDBJ databases">
        <title>Sequencing the genomes of 1000 actinobacteria strains.</title>
        <authorList>
            <person name="Klenk H.-P."/>
        </authorList>
    </citation>
    <scope>NUCLEOTIDE SEQUENCE [LARGE SCALE GENOMIC DNA]</scope>
    <source>
        <strain evidence="2 3">DSM 24662</strain>
    </source>
</reference>
<name>A0A7Y9GM39_9MICO</name>
<organism evidence="2 3">
    <name type="scientific">Microbacterium immunditiarum</name>
    <dbReference type="NCBI Taxonomy" id="337480"/>
    <lineage>
        <taxon>Bacteria</taxon>
        <taxon>Bacillati</taxon>
        <taxon>Actinomycetota</taxon>
        <taxon>Actinomycetes</taxon>
        <taxon>Micrococcales</taxon>
        <taxon>Microbacteriaceae</taxon>
        <taxon>Microbacterium</taxon>
    </lineage>
</organism>